<name>A0A4U0TSY2_9PEZI</name>
<dbReference type="Gene3D" id="3.20.170.20">
    <property type="entry name" value="Protein of unknown function DUF952"/>
    <property type="match status" value="1"/>
</dbReference>
<dbReference type="InterPro" id="IPR009297">
    <property type="entry name" value="DUF952"/>
</dbReference>
<organism evidence="1 2">
    <name type="scientific">Salinomyces thailandicus</name>
    <dbReference type="NCBI Taxonomy" id="706561"/>
    <lineage>
        <taxon>Eukaryota</taxon>
        <taxon>Fungi</taxon>
        <taxon>Dikarya</taxon>
        <taxon>Ascomycota</taxon>
        <taxon>Pezizomycotina</taxon>
        <taxon>Dothideomycetes</taxon>
        <taxon>Dothideomycetidae</taxon>
        <taxon>Mycosphaerellales</taxon>
        <taxon>Teratosphaeriaceae</taxon>
        <taxon>Salinomyces</taxon>
    </lineage>
</organism>
<accession>A0A4U0TSY2</accession>
<sequence>MSPPEYLYKILDAPPPSPLPTTLPATELDTQDGFIHLSTAKQTPITAKLFFSNCETLWVLKLRREALDGEIEYSTDPNAGVSDGCAHVHGSRSGLGSGNVEGTVEARRQNGQTWVENESLRGLVASSNAD</sequence>
<dbReference type="SUPFAM" id="SSF56399">
    <property type="entry name" value="ADP-ribosylation"/>
    <property type="match status" value="1"/>
</dbReference>
<gene>
    <name evidence="1" type="ORF">B0A50_05935</name>
</gene>
<evidence type="ECO:0000313" key="1">
    <source>
        <dbReference type="EMBL" id="TKA25237.1"/>
    </source>
</evidence>
<reference evidence="1 2" key="1">
    <citation type="submission" date="2017-03" db="EMBL/GenBank/DDBJ databases">
        <title>Genomes of endolithic fungi from Antarctica.</title>
        <authorList>
            <person name="Coleine C."/>
            <person name="Masonjones S."/>
            <person name="Stajich J.E."/>
        </authorList>
    </citation>
    <scope>NUCLEOTIDE SEQUENCE [LARGE SCALE GENOMIC DNA]</scope>
    <source>
        <strain evidence="1 2">CCFEE 6315</strain>
    </source>
</reference>
<dbReference type="OrthoDB" id="3335358at2759"/>
<dbReference type="PANTHER" id="PTHR34129">
    <property type="entry name" value="BLR1139 PROTEIN"/>
    <property type="match status" value="1"/>
</dbReference>
<keyword evidence="2" id="KW-1185">Reference proteome</keyword>
<dbReference type="Pfam" id="PF06108">
    <property type="entry name" value="DUF952"/>
    <property type="match status" value="1"/>
</dbReference>
<dbReference type="EMBL" id="NAJL01000037">
    <property type="protein sequence ID" value="TKA25237.1"/>
    <property type="molecule type" value="Genomic_DNA"/>
</dbReference>
<evidence type="ECO:0000313" key="2">
    <source>
        <dbReference type="Proteomes" id="UP000308549"/>
    </source>
</evidence>
<dbReference type="AlphaFoldDB" id="A0A4U0TSY2"/>
<dbReference type="PANTHER" id="PTHR34129:SF1">
    <property type="entry name" value="DUF952 DOMAIN-CONTAINING PROTEIN"/>
    <property type="match status" value="1"/>
</dbReference>
<evidence type="ECO:0008006" key="3">
    <source>
        <dbReference type="Google" id="ProtNLM"/>
    </source>
</evidence>
<dbReference type="Proteomes" id="UP000308549">
    <property type="component" value="Unassembled WGS sequence"/>
</dbReference>
<comment type="caution">
    <text evidence="1">The sequence shown here is derived from an EMBL/GenBank/DDBJ whole genome shotgun (WGS) entry which is preliminary data.</text>
</comment>
<proteinExistence type="predicted"/>
<protein>
    <recommendedName>
        <fullName evidence="3">DUF952 domain-containing protein</fullName>
    </recommendedName>
</protein>